<protein>
    <submittedName>
        <fullName evidence="1">Putative MetA-pathway of phenol degradation</fullName>
    </submittedName>
</protein>
<dbReference type="InterPro" id="IPR025737">
    <property type="entry name" value="FApF"/>
</dbReference>
<sequence>MRLRLNASRLSAVPRDALWRENIAQSRFRAGRVGPIELAAPLCAINCMVLSSKTRLLLGCSVGLLVSPLGAQPARADDSAPALDKSAYSLFNPTPTDAMRAFEPERPAKILNPFTVDAGHFQIESDFLSYTHANVAGAGTTQFETADPTIKLGLTSSIDLELDFYGYLTSATHSNQTGGLIANGHGFGDTIIKTKINLVGNDGGDFAMALVPFVKAPSAAPGLGNGVVEGGVALPMQINLPSDFVLALQTEYDILKNANDSQRYANLVNIANLSHSLSFISKDLSASIEFFSAVGTDPFTPAVYTLDLGLAYLIQPNVQVDAGANFGLTKASPSLNLYTGVTTRF</sequence>
<proteinExistence type="predicted"/>
<evidence type="ECO:0000313" key="2">
    <source>
        <dbReference type="Proteomes" id="UP000485880"/>
    </source>
</evidence>
<reference evidence="1 2" key="1">
    <citation type="submission" date="2019-05" db="EMBL/GenBank/DDBJ databases">
        <authorList>
            <person name="Farhan Ul Haque M."/>
        </authorList>
    </citation>
    <scope>NUCLEOTIDE SEQUENCE [LARGE SCALE GENOMIC DNA]</scope>
    <source>
        <strain evidence="1">2</strain>
    </source>
</reference>
<dbReference type="AlphaFoldDB" id="A0A8B6MA01"/>
<dbReference type="Proteomes" id="UP000485880">
    <property type="component" value="Unassembled WGS sequence"/>
</dbReference>
<dbReference type="Pfam" id="PF13557">
    <property type="entry name" value="Phenol_MetA_deg"/>
    <property type="match status" value="1"/>
</dbReference>
<dbReference type="EMBL" id="CABFMQ020000109">
    <property type="protein sequence ID" value="VTZ51843.1"/>
    <property type="molecule type" value="Genomic_DNA"/>
</dbReference>
<gene>
    <name evidence="1" type="ORF">MPC4_50151</name>
</gene>
<accession>A0A8B6MA01</accession>
<evidence type="ECO:0000313" key="1">
    <source>
        <dbReference type="EMBL" id="VTZ51843.1"/>
    </source>
</evidence>
<organism evidence="1 2">
    <name type="scientific">Methylocella tundrae</name>
    <dbReference type="NCBI Taxonomy" id="227605"/>
    <lineage>
        <taxon>Bacteria</taxon>
        <taxon>Pseudomonadati</taxon>
        <taxon>Pseudomonadota</taxon>
        <taxon>Alphaproteobacteria</taxon>
        <taxon>Hyphomicrobiales</taxon>
        <taxon>Beijerinckiaceae</taxon>
        <taxon>Methylocella</taxon>
    </lineage>
</organism>
<dbReference type="RefSeq" id="WP_174513548.1">
    <property type="nucleotide sequence ID" value="NZ_CABFMQ020000109.1"/>
</dbReference>
<comment type="caution">
    <text evidence="1">The sequence shown here is derived from an EMBL/GenBank/DDBJ whole genome shotgun (WGS) entry which is preliminary data.</text>
</comment>
<keyword evidence="2" id="KW-1185">Reference proteome</keyword>
<name>A0A8B6MA01_METTU</name>